<organism evidence="2 3">
    <name type="scientific">Leifsonia poae</name>
    <dbReference type="NCBI Taxonomy" id="110933"/>
    <lineage>
        <taxon>Bacteria</taxon>
        <taxon>Bacillati</taxon>
        <taxon>Actinomycetota</taxon>
        <taxon>Actinomycetes</taxon>
        <taxon>Micrococcales</taxon>
        <taxon>Microbacteriaceae</taxon>
        <taxon>Leifsonia</taxon>
    </lineage>
</organism>
<dbReference type="SUPFAM" id="SSF140931">
    <property type="entry name" value="Fic-like"/>
    <property type="match status" value="1"/>
</dbReference>
<evidence type="ECO:0000313" key="2">
    <source>
        <dbReference type="EMBL" id="GLJ74743.1"/>
    </source>
</evidence>
<dbReference type="PANTHER" id="PTHR39426:SF1">
    <property type="entry name" value="HOMOLOGY TO DEATH-ON-CURING PROTEIN OF PHAGE P1"/>
    <property type="match status" value="1"/>
</dbReference>
<dbReference type="NCBIfam" id="TIGR01550">
    <property type="entry name" value="DOC_P1"/>
    <property type="match status" value="1"/>
</dbReference>
<feature type="domain" description="Fido" evidence="1">
    <location>
        <begin position="149"/>
        <end position="285"/>
    </location>
</feature>
<evidence type="ECO:0000259" key="1">
    <source>
        <dbReference type="PROSITE" id="PS51459"/>
    </source>
</evidence>
<accession>A0A9W6LY17</accession>
<dbReference type="GO" id="GO:0016301">
    <property type="term" value="F:kinase activity"/>
    <property type="evidence" value="ECO:0007669"/>
    <property type="project" value="InterPro"/>
</dbReference>
<dbReference type="EMBL" id="BSEN01000001">
    <property type="protein sequence ID" value="GLJ74743.1"/>
    <property type="molecule type" value="Genomic_DNA"/>
</dbReference>
<sequence length="409" mass="45648">MSRRPSTVAALAKRSGLESDDVLLTLWDAGLEYPSGPNSEIRARDLSKAETALTLAAPKEKLKLEYWMQLSGLNREELAGRLLAEGVSISPGARRVPKGTLRKFERVVATPGRPATSLLVPKGDSASTTPPPATFVWREIGHRKSLRYLTAEQIAQIHYAIADDFFDSPDPIAPAGIRFPDLLESAAIRPQIALGEIKKYPTVELSGAALMHSLIHNHPFYNGNKRTALVAILSALDMNGYTLTCDQKDLFRWTVRVAQHKLAPANVMGDRSDIEVFEMAQWIRERARPIDKGERVITWPALKRRLIALGCDIQPTPSRGGRMQVSRQVTVQEKKFLGTRTSLQERKYSLAYGGDGRQIGKGSLKELRQILELSEEHGYDSNAFYGSEFDQVDEFIRVYRKTLARLAKL</sequence>
<reference evidence="2" key="2">
    <citation type="submission" date="2023-01" db="EMBL/GenBank/DDBJ databases">
        <authorList>
            <person name="Sun Q."/>
            <person name="Evtushenko L."/>
        </authorList>
    </citation>
    <scope>NUCLEOTIDE SEQUENCE</scope>
    <source>
        <strain evidence="2">VKM Ac-1401</strain>
    </source>
</reference>
<evidence type="ECO:0000313" key="3">
    <source>
        <dbReference type="Proteomes" id="UP001142372"/>
    </source>
</evidence>
<proteinExistence type="predicted"/>
<dbReference type="RefSeq" id="WP_271175438.1">
    <property type="nucleotide sequence ID" value="NZ_BAAAJO010000001.1"/>
</dbReference>
<protein>
    <recommendedName>
        <fullName evidence="1">Fido domain-containing protein</fullName>
    </recommendedName>
</protein>
<dbReference type="InterPro" id="IPR036597">
    <property type="entry name" value="Fido-like_dom_sf"/>
</dbReference>
<dbReference type="Pfam" id="PF02661">
    <property type="entry name" value="Fic"/>
    <property type="match status" value="1"/>
</dbReference>
<dbReference type="PROSITE" id="PS51459">
    <property type="entry name" value="FIDO"/>
    <property type="match status" value="1"/>
</dbReference>
<reference evidence="2" key="1">
    <citation type="journal article" date="2014" name="Int. J. Syst. Evol. Microbiol.">
        <title>Complete genome sequence of Corynebacterium casei LMG S-19264T (=DSM 44701T), isolated from a smear-ripened cheese.</title>
        <authorList>
            <consortium name="US DOE Joint Genome Institute (JGI-PGF)"/>
            <person name="Walter F."/>
            <person name="Albersmeier A."/>
            <person name="Kalinowski J."/>
            <person name="Ruckert C."/>
        </authorList>
    </citation>
    <scope>NUCLEOTIDE SEQUENCE</scope>
    <source>
        <strain evidence="2">VKM Ac-1401</strain>
    </source>
</reference>
<gene>
    <name evidence="2" type="ORF">GCM10017584_03160</name>
</gene>
<dbReference type="InterPro" id="IPR053737">
    <property type="entry name" value="Type_II_TA_Toxin"/>
</dbReference>
<name>A0A9W6LY17_9MICO</name>
<keyword evidence="3" id="KW-1185">Reference proteome</keyword>
<dbReference type="InterPro" id="IPR003812">
    <property type="entry name" value="Fido"/>
</dbReference>
<comment type="caution">
    <text evidence="2">The sequence shown here is derived from an EMBL/GenBank/DDBJ whole genome shotgun (WGS) entry which is preliminary data.</text>
</comment>
<dbReference type="PANTHER" id="PTHR39426">
    <property type="entry name" value="HOMOLOGY TO DEATH-ON-CURING PROTEIN OF PHAGE P1"/>
    <property type="match status" value="1"/>
</dbReference>
<dbReference type="Gene3D" id="1.20.120.1870">
    <property type="entry name" value="Fic/DOC protein, Fido domain"/>
    <property type="match status" value="1"/>
</dbReference>
<dbReference type="Proteomes" id="UP001142372">
    <property type="component" value="Unassembled WGS sequence"/>
</dbReference>
<dbReference type="InterPro" id="IPR006440">
    <property type="entry name" value="Doc"/>
</dbReference>
<dbReference type="AlphaFoldDB" id="A0A9W6LY17"/>